<sequence length="414" mass="46326">MNERQYLTNDALWHVSKHLSSARDIRNLGLTKQAIWYTVQPDLYVTEYLDLQDAKGLRPVHLAASRGNVPLLEQVRQQGCSFDAEVALNPFDWDVFTNHSRINLPVFDTLCLWQVCNYPYRMEPADCLSLSILHGHPNAAEYLFKHADLSRLTSSNRTSISPLRIASLLGDVDGVRKWLERGCPLVTTRYRQDGTIQTIVGTDSALHSAAARRSDNSQVLACLLAYGADLNTTAMSLNTALEVALKNTRGGFKNAEFLVKYSTEHNQIPAVRWLDTLAEAAIDDRMLPAVRSLITVARAVPQDQLMAVLLKLMRCRNGNPQNIFNLIMDVVFGPSPTPDGCLIPWNQYRIIGPYRQWCPETVLQGLQMAAWSDETHFERVLRWRDGTSTHGTSRAGPPSSMLSISEVTPPPSLS</sequence>
<dbReference type="GeneID" id="92050160"/>
<dbReference type="PANTHER" id="PTHR24198:SF165">
    <property type="entry name" value="ANKYRIN REPEAT-CONTAINING PROTEIN-RELATED"/>
    <property type="match status" value="1"/>
</dbReference>
<evidence type="ECO:0000313" key="5">
    <source>
        <dbReference type="Proteomes" id="UP001433268"/>
    </source>
</evidence>
<reference evidence="4 5" key="1">
    <citation type="submission" date="2023-01" db="EMBL/GenBank/DDBJ databases">
        <title>Analysis of 21 Apiospora genomes using comparative genomics revels a genus with tremendous synthesis potential of carbohydrate active enzymes and secondary metabolites.</title>
        <authorList>
            <person name="Sorensen T."/>
        </authorList>
    </citation>
    <scope>NUCLEOTIDE SEQUENCE [LARGE SCALE GENOMIC DNA]</scope>
    <source>
        <strain evidence="4 5">CBS 114990</strain>
    </source>
</reference>
<evidence type="ECO:0008006" key="6">
    <source>
        <dbReference type="Google" id="ProtNLM"/>
    </source>
</evidence>
<proteinExistence type="predicted"/>
<organism evidence="4 5">
    <name type="scientific">Apiospora hydei</name>
    <dbReference type="NCBI Taxonomy" id="1337664"/>
    <lineage>
        <taxon>Eukaryota</taxon>
        <taxon>Fungi</taxon>
        <taxon>Dikarya</taxon>
        <taxon>Ascomycota</taxon>
        <taxon>Pezizomycotina</taxon>
        <taxon>Sordariomycetes</taxon>
        <taxon>Xylariomycetidae</taxon>
        <taxon>Amphisphaeriales</taxon>
        <taxon>Apiosporaceae</taxon>
        <taxon>Apiospora</taxon>
    </lineage>
</organism>
<keyword evidence="5" id="KW-1185">Reference proteome</keyword>
<comment type="caution">
    <text evidence="4">The sequence shown here is derived from an EMBL/GenBank/DDBJ whole genome shotgun (WGS) entry which is preliminary data.</text>
</comment>
<evidence type="ECO:0000313" key="4">
    <source>
        <dbReference type="EMBL" id="KAK8066039.1"/>
    </source>
</evidence>
<dbReference type="RefSeq" id="XP_066662792.1">
    <property type="nucleotide sequence ID" value="XM_066817100.1"/>
</dbReference>
<dbReference type="Gene3D" id="1.25.40.20">
    <property type="entry name" value="Ankyrin repeat-containing domain"/>
    <property type="match status" value="1"/>
</dbReference>
<evidence type="ECO:0000256" key="2">
    <source>
        <dbReference type="ARBA" id="ARBA00023043"/>
    </source>
</evidence>
<dbReference type="SMART" id="SM00248">
    <property type="entry name" value="ANK"/>
    <property type="match status" value="3"/>
</dbReference>
<dbReference type="InterPro" id="IPR002110">
    <property type="entry name" value="Ankyrin_rpt"/>
</dbReference>
<dbReference type="Proteomes" id="UP001433268">
    <property type="component" value="Unassembled WGS sequence"/>
</dbReference>
<accession>A0ABR1V4C4</accession>
<dbReference type="Pfam" id="PF00023">
    <property type="entry name" value="Ank"/>
    <property type="match status" value="1"/>
</dbReference>
<dbReference type="PANTHER" id="PTHR24198">
    <property type="entry name" value="ANKYRIN REPEAT AND PROTEIN KINASE DOMAIN-CONTAINING PROTEIN"/>
    <property type="match status" value="1"/>
</dbReference>
<name>A0ABR1V4C4_9PEZI</name>
<feature type="region of interest" description="Disordered" evidence="3">
    <location>
        <begin position="387"/>
        <end position="414"/>
    </location>
</feature>
<dbReference type="SUPFAM" id="SSF48403">
    <property type="entry name" value="Ankyrin repeat"/>
    <property type="match status" value="1"/>
</dbReference>
<protein>
    <recommendedName>
        <fullName evidence="6">Ankyrin</fullName>
    </recommendedName>
</protein>
<evidence type="ECO:0000256" key="1">
    <source>
        <dbReference type="ARBA" id="ARBA00022737"/>
    </source>
</evidence>
<dbReference type="InterPro" id="IPR036770">
    <property type="entry name" value="Ankyrin_rpt-contain_sf"/>
</dbReference>
<dbReference type="EMBL" id="JAQQWN010000009">
    <property type="protein sequence ID" value="KAK8066039.1"/>
    <property type="molecule type" value="Genomic_DNA"/>
</dbReference>
<gene>
    <name evidence="4" type="ORF">PG997_012786</name>
</gene>
<keyword evidence="1" id="KW-0677">Repeat</keyword>
<keyword evidence="2" id="KW-0040">ANK repeat</keyword>
<evidence type="ECO:0000256" key="3">
    <source>
        <dbReference type="SAM" id="MobiDB-lite"/>
    </source>
</evidence>